<dbReference type="InterPro" id="IPR013249">
    <property type="entry name" value="RNA_pol_sigma70_r4_t2"/>
</dbReference>
<dbReference type="Pfam" id="PF08281">
    <property type="entry name" value="Sigma70_r4_2"/>
    <property type="match status" value="1"/>
</dbReference>
<evidence type="ECO:0000259" key="6">
    <source>
        <dbReference type="Pfam" id="PF04542"/>
    </source>
</evidence>
<evidence type="ECO:0000256" key="3">
    <source>
        <dbReference type="ARBA" id="ARBA00023082"/>
    </source>
</evidence>
<dbReference type="SUPFAM" id="SSF88946">
    <property type="entry name" value="Sigma2 domain of RNA polymerase sigma factors"/>
    <property type="match status" value="1"/>
</dbReference>
<feature type="domain" description="RNA polymerase sigma factor 70 region 4 type 2" evidence="7">
    <location>
        <begin position="150"/>
        <end position="200"/>
    </location>
</feature>
<dbReference type="EMBL" id="PDEM01000032">
    <property type="protein sequence ID" value="PHZ83573.1"/>
    <property type="molecule type" value="Genomic_DNA"/>
</dbReference>
<dbReference type="PANTHER" id="PTHR43133">
    <property type="entry name" value="RNA POLYMERASE ECF-TYPE SIGMA FACTO"/>
    <property type="match status" value="1"/>
</dbReference>
<dbReference type="GO" id="GO:0006352">
    <property type="term" value="P:DNA-templated transcription initiation"/>
    <property type="evidence" value="ECO:0007669"/>
    <property type="project" value="InterPro"/>
</dbReference>
<evidence type="ECO:0000256" key="4">
    <source>
        <dbReference type="ARBA" id="ARBA00023163"/>
    </source>
</evidence>
<dbReference type="Pfam" id="PF04542">
    <property type="entry name" value="Sigma70_r2"/>
    <property type="match status" value="1"/>
</dbReference>
<proteinExistence type="inferred from homology"/>
<sequence length="216" mass="24351">MSGYKTDNKLGDTSHNADQISSIDTSPAATLESMSIPLQRNRFLTEVYYNCQTDLCAYIRKTFGGGPPDPEDVVQTAFCKFAALEDPYAIRNPHAFLLTTARNIIFDHHKKAKTRNNHLRQVAEDRAAEFRLFDDLTPERVILGKEECDILRRALKNMSKKRRELLLLHRVHGMSYVDLAKRTGLSQTTVKYHVAMAFSECLSAMDDAGIGPGNED</sequence>
<dbReference type="RefSeq" id="WP_099475078.1">
    <property type="nucleotide sequence ID" value="NZ_CP041025.1"/>
</dbReference>
<dbReference type="Gene3D" id="1.10.10.10">
    <property type="entry name" value="Winged helix-like DNA-binding domain superfamily/Winged helix DNA-binding domain"/>
    <property type="match status" value="1"/>
</dbReference>
<protein>
    <recommendedName>
        <fullName evidence="10">RNA polymerase subunit sigma-70</fullName>
    </recommendedName>
</protein>
<dbReference type="SUPFAM" id="SSF88659">
    <property type="entry name" value="Sigma3 and sigma4 domains of RNA polymerase sigma factors"/>
    <property type="match status" value="1"/>
</dbReference>
<organism evidence="8 9">
    <name type="scientific">Paremcibacter congregatus</name>
    <dbReference type="NCBI Taxonomy" id="2043170"/>
    <lineage>
        <taxon>Bacteria</taxon>
        <taxon>Pseudomonadati</taxon>
        <taxon>Pseudomonadota</taxon>
        <taxon>Alphaproteobacteria</taxon>
        <taxon>Emcibacterales</taxon>
        <taxon>Emcibacteraceae</taxon>
        <taxon>Paremcibacter</taxon>
    </lineage>
</organism>
<evidence type="ECO:0000259" key="7">
    <source>
        <dbReference type="Pfam" id="PF08281"/>
    </source>
</evidence>
<evidence type="ECO:0008006" key="10">
    <source>
        <dbReference type="Google" id="ProtNLM"/>
    </source>
</evidence>
<evidence type="ECO:0000313" key="9">
    <source>
        <dbReference type="Proteomes" id="UP000229730"/>
    </source>
</evidence>
<comment type="caution">
    <text evidence="8">The sequence shown here is derived from an EMBL/GenBank/DDBJ whole genome shotgun (WGS) entry which is preliminary data.</text>
</comment>
<feature type="region of interest" description="Disordered" evidence="5">
    <location>
        <begin position="1"/>
        <end position="21"/>
    </location>
</feature>
<reference evidence="8 9" key="1">
    <citation type="submission" date="2017-10" db="EMBL/GenBank/DDBJ databases">
        <title>Frigbacter circumglobatus gen. nov. sp. nov., isolated from sediment cultured in situ.</title>
        <authorList>
            <person name="Zhao Z."/>
        </authorList>
    </citation>
    <scope>NUCLEOTIDE SEQUENCE [LARGE SCALE GENOMIC DNA]</scope>
    <source>
        <strain evidence="8 9">ZYL</strain>
    </source>
</reference>
<keyword evidence="4" id="KW-0804">Transcription</keyword>
<dbReference type="NCBIfam" id="TIGR02937">
    <property type="entry name" value="sigma70-ECF"/>
    <property type="match status" value="1"/>
</dbReference>
<keyword evidence="2" id="KW-0805">Transcription regulation</keyword>
<dbReference type="Gene3D" id="1.10.1740.10">
    <property type="match status" value="1"/>
</dbReference>
<evidence type="ECO:0000256" key="2">
    <source>
        <dbReference type="ARBA" id="ARBA00023015"/>
    </source>
</evidence>
<name>A0A2G4YMQ3_9PROT</name>
<dbReference type="InParanoid" id="A0A2G4YMQ3"/>
<dbReference type="PANTHER" id="PTHR43133:SF63">
    <property type="entry name" value="RNA POLYMERASE SIGMA FACTOR FECI-RELATED"/>
    <property type="match status" value="1"/>
</dbReference>
<gene>
    <name evidence="8" type="ORF">CRD36_16540</name>
</gene>
<feature type="domain" description="RNA polymerase sigma-70 region 2" evidence="6">
    <location>
        <begin position="54"/>
        <end position="113"/>
    </location>
</feature>
<dbReference type="InterPro" id="IPR013325">
    <property type="entry name" value="RNA_pol_sigma_r2"/>
</dbReference>
<dbReference type="GO" id="GO:0016987">
    <property type="term" value="F:sigma factor activity"/>
    <property type="evidence" value="ECO:0007669"/>
    <property type="project" value="UniProtKB-KW"/>
</dbReference>
<feature type="compositionally biased region" description="Basic and acidic residues" evidence="5">
    <location>
        <begin position="1"/>
        <end position="12"/>
    </location>
</feature>
<dbReference type="InterPro" id="IPR039425">
    <property type="entry name" value="RNA_pol_sigma-70-like"/>
</dbReference>
<dbReference type="Proteomes" id="UP000229730">
    <property type="component" value="Unassembled WGS sequence"/>
</dbReference>
<dbReference type="InterPro" id="IPR036388">
    <property type="entry name" value="WH-like_DNA-bd_sf"/>
</dbReference>
<dbReference type="InterPro" id="IPR014284">
    <property type="entry name" value="RNA_pol_sigma-70_dom"/>
</dbReference>
<evidence type="ECO:0000256" key="5">
    <source>
        <dbReference type="SAM" id="MobiDB-lite"/>
    </source>
</evidence>
<keyword evidence="9" id="KW-1185">Reference proteome</keyword>
<dbReference type="AlphaFoldDB" id="A0A2G4YMQ3"/>
<dbReference type="InterPro" id="IPR007627">
    <property type="entry name" value="RNA_pol_sigma70_r2"/>
</dbReference>
<dbReference type="InterPro" id="IPR013324">
    <property type="entry name" value="RNA_pol_sigma_r3/r4-like"/>
</dbReference>
<evidence type="ECO:0000256" key="1">
    <source>
        <dbReference type="ARBA" id="ARBA00010641"/>
    </source>
</evidence>
<accession>A0A2G4YMQ3</accession>
<keyword evidence="3" id="KW-0731">Sigma factor</keyword>
<evidence type="ECO:0000313" key="8">
    <source>
        <dbReference type="EMBL" id="PHZ83573.1"/>
    </source>
</evidence>
<dbReference type="OrthoDB" id="7620544at2"/>
<comment type="similarity">
    <text evidence="1">Belongs to the sigma-70 factor family. ECF subfamily.</text>
</comment>
<dbReference type="GO" id="GO:0003677">
    <property type="term" value="F:DNA binding"/>
    <property type="evidence" value="ECO:0007669"/>
    <property type="project" value="InterPro"/>
</dbReference>